<dbReference type="Gene3D" id="3.40.50.1820">
    <property type="entry name" value="alpha/beta hydrolase"/>
    <property type="match status" value="1"/>
</dbReference>
<organism evidence="1 2">
    <name type="scientific">Lepraria neglecta</name>
    <dbReference type="NCBI Taxonomy" id="209136"/>
    <lineage>
        <taxon>Eukaryota</taxon>
        <taxon>Fungi</taxon>
        <taxon>Dikarya</taxon>
        <taxon>Ascomycota</taxon>
        <taxon>Pezizomycotina</taxon>
        <taxon>Lecanoromycetes</taxon>
        <taxon>OSLEUM clade</taxon>
        <taxon>Lecanoromycetidae</taxon>
        <taxon>Lecanorales</taxon>
        <taxon>Lecanorineae</taxon>
        <taxon>Stereocaulaceae</taxon>
        <taxon>Lepraria</taxon>
    </lineage>
</organism>
<comment type="caution">
    <text evidence="1">The sequence shown here is derived from an EMBL/GenBank/DDBJ whole genome shotgun (WGS) entry which is preliminary data.</text>
</comment>
<dbReference type="InterPro" id="IPR029058">
    <property type="entry name" value="AB_hydrolase_fold"/>
</dbReference>
<reference evidence="1" key="1">
    <citation type="submission" date="2022-11" db="EMBL/GenBank/DDBJ databases">
        <title>Chromosomal genome sequence assembly and mating type (MAT) locus characterization of the leprose asexual lichenized fungus Lepraria neglecta (Nyl.) Erichsen.</title>
        <authorList>
            <person name="Allen J.L."/>
            <person name="Pfeffer B."/>
        </authorList>
    </citation>
    <scope>NUCLEOTIDE SEQUENCE</scope>
    <source>
        <strain evidence="1">Allen 5258</strain>
    </source>
</reference>
<dbReference type="EMBL" id="JASNWA010000007">
    <property type="protein sequence ID" value="KAK3172817.1"/>
    <property type="molecule type" value="Genomic_DNA"/>
</dbReference>
<sequence>MTKKIAPEGLVPFDVPAANKSCRTWYRIIGDLKSPSTPLITLHGGPGACHEYLLPLKDLNDKHGVHQNRNVGSLSPGSMAARILLGNSSP</sequence>
<evidence type="ECO:0000313" key="1">
    <source>
        <dbReference type="EMBL" id="KAK3172817.1"/>
    </source>
</evidence>
<keyword evidence="2" id="KW-1185">Reference proteome</keyword>
<dbReference type="AlphaFoldDB" id="A0AAD9Z9S7"/>
<name>A0AAD9Z9S7_9LECA</name>
<accession>A0AAD9Z9S7</accession>
<gene>
    <name evidence="1" type="ORF">OEA41_006142</name>
</gene>
<protein>
    <submittedName>
        <fullName evidence="1">Uncharacterized protein</fullName>
    </submittedName>
</protein>
<dbReference type="Proteomes" id="UP001276659">
    <property type="component" value="Unassembled WGS sequence"/>
</dbReference>
<proteinExistence type="predicted"/>
<evidence type="ECO:0000313" key="2">
    <source>
        <dbReference type="Proteomes" id="UP001276659"/>
    </source>
</evidence>